<dbReference type="EMBL" id="FXTI01000001">
    <property type="protein sequence ID" value="SMO43443.1"/>
    <property type="molecule type" value="Genomic_DNA"/>
</dbReference>
<dbReference type="AlphaFoldDB" id="A0A521B8Q1"/>
<keyword evidence="2" id="KW-1185">Reference proteome</keyword>
<evidence type="ECO:0000313" key="1">
    <source>
        <dbReference type="EMBL" id="SMO43443.1"/>
    </source>
</evidence>
<organism evidence="1 2">
    <name type="scientific">Melghirimyces algeriensis</name>
    <dbReference type="NCBI Taxonomy" id="910412"/>
    <lineage>
        <taxon>Bacteria</taxon>
        <taxon>Bacillati</taxon>
        <taxon>Bacillota</taxon>
        <taxon>Bacilli</taxon>
        <taxon>Bacillales</taxon>
        <taxon>Thermoactinomycetaceae</taxon>
        <taxon>Melghirimyces</taxon>
    </lineage>
</organism>
<dbReference type="RefSeq" id="WP_142504269.1">
    <property type="nucleotide sequence ID" value="NZ_FXTI01000001.1"/>
</dbReference>
<reference evidence="1 2" key="1">
    <citation type="submission" date="2017-05" db="EMBL/GenBank/DDBJ databases">
        <authorList>
            <person name="Varghese N."/>
            <person name="Submissions S."/>
        </authorList>
    </citation>
    <scope>NUCLEOTIDE SEQUENCE [LARGE SCALE GENOMIC DNA]</scope>
    <source>
        <strain evidence="1 2">DSM 45474</strain>
    </source>
</reference>
<name>A0A521B8Q1_9BACL</name>
<dbReference type="Proteomes" id="UP000315636">
    <property type="component" value="Unassembled WGS sequence"/>
</dbReference>
<gene>
    <name evidence="1" type="ORF">SAMN06264849_101617</name>
</gene>
<dbReference type="OrthoDB" id="2652483at2"/>
<protein>
    <submittedName>
        <fullName evidence="1">Uncharacterized protein</fullName>
    </submittedName>
</protein>
<evidence type="ECO:0000313" key="2">
    <source>
        <dbReference type="Proteomes" id="UP000315636"/>
    </source>
</evidence>
<proteinExistence type="predicted"/>
<sequence length="207" mass="24242">MKIRWPIAVSTLLISLIVLFGGFYAFQWFTVEQPIRQMVKEAPHLQLQDIFVQPNKVTLTLKPDEKYSLAKDYPFLRRKMASLAGDRTMDVRLIDAPNPALNEAWNQMVFGVKEGLAHRRYTMIRETVNKIATEENIWSPYNVRARTAHQRYIWVRENVNKVATEESIRYKLSIDDSFVYIELHQGDRFLYKVLPLHPAESEVKSSE</sequence>
<accession>A0A521B8Q1</accession>